<keyword evidence="3" id="KW-1185">Reference proteome</keyword>
<feature type="non-terminal residue" evidence="2">
    <location>
        <position position="1"/>
    </location>
</feature>
<keyword evidence="1" id="KW-1133">Transmembrane helix</keyword>
<sequence length="73" mass="8544">SLDFVNGCVRLHLKGAPLFVDVVLVKHHSIKDSEHFSYFQRTLLSKFRLISFNLDWLCTILGFFFWWGLPSAE</sequence>
<protein>
    <submittedName>
        <fullName evidence="2">Uncharacterized protein</fullName>
    </submittedName>
</protein>
<reference evidence="2" key="1">
    <citation type="submission" date="2023-12" db="EMBL/GenBank/DDBJ databases">
        <title>Fervidustalea candida gen. nov., sp. nov., a novel member of the family Paenibacillaceae isolated from a geothermal area.</title>
        <authorList>
            <person name="Li W.-J."/>
            <person name="Jiao J.-Y."/>
            <person name="Chen Y."/>
        </authorList>
    </citation>
    <scope>NUCLEOTIDE SEQUENCE</scope>
    <source>
        <strain evidence="2">SYSU GA230002</strain>
    </source>
</reference>
<dbReference type="RefSeq" id="WP_371756240.1">
    <property type="nucleotide sequence ID" value="NZ_JAYJLD010000115.1"/>
</dbReference>
<feature type="transmembrane region" description="Helical" evidence="1">
    <location>
        <begin position="49"/>
        <end position="69"/>
    </location>
</feature>
<dbReference type="EMBL" id="JAYJLD010000115">
    <property type="protein sequence ID" value="MEB3104117.1"/>
    <property type="molecule type" value="Genomic_DNA"/>
</dbReference>
<keyword evidence="1" id="KW-0472">Membrane</keyword>
<organism evidence="2 3">
    <name type="scientific">Ferviditalea candida</name>
    <dbReference type="NCBI Taxonomy" id="3108399"/>
    <lineage>
        <taxon>Bacteria</taxon>
        <taxon>Bacillati</taxon>
        <taxon>Bacillota</taxon>
        <taxon>Bacilli</taxon>
        <taxon>Bacillales</taxon>
        <taxon>Paenibacillaceae</taxon>
        <taxon>Ferviditalea</taxon>
    </lineage>
</organism>
<comment type="caution">
    <text evidence="2">The sequence shown here is derived from an EMBL/GenBank/DDBJ whole genome shotgun (WGS) entry which is preliminary data.</text>
</comment>
<evidence type="ECO:0000256" key="1">
    <source>
        <dbReference type="SAM" id="Phobius"/>
    </source>
</evidence>
<accession>A0ABU5ZQ20</accession>
<name>A0ABU5ZQ20_9BACL</name>
<proteinExistence type="predicted"/>
<dbReference type="Proteomes" id="UP001310386">
    <property type="component" value="Unassembled WGS sequence"/>
</dbReference>
<keyword evidence="1" id="KW-0812">Transmembrane</keyword>
<evidence type="ECO:0000313" key="2">
    <source>
        <dbReference type="EMBL" id="MEB3104117.1"/>
    </source>
</evidence>
<gene>
    <name evidence="2" type="ORF">VF724_21150</name>
</gene>
<evidence type="ECO:0000313" key="3">
    <source>
        <dbReference type="Proteomes" id="UP001310386"/>
    </source>
</evidence>